<dbReference type="AlphaFoldDB" id="A0A7Y0ERB1"/>
<feature type="region of interest" description="Disordered" evidence="1">
    <location>
        <begin position="26"/>
        <end position="49"/>
    </location>
</feature>
<sequence length="79" mass="8782">MAPGHHSFAEQVPGHLKDEFCRKYESDSSEQFKSSSTRTSSVGTPNGTRYKLGYIPEEFRNMSLAPCPRILIKHPANGA</sequence>
<keyword evidence="3" id="KW-1185">Reference proteome</keyword>
<feature type="compositionally biased region" description="Polar residues" evidence="1">
    <location>
        <begin position="37"/>
        <end position="47"/>
    </location>
</feature>
<dbReference type="Proteomes" id="UP000532194">
    <property type="component" value="Unassembled WGS sequence"/>
</dbReference>
<protein>
    <submittedName>
        <fullName evidence="2">Uncharacterized protein</fullName>
    </submittedName>
</protein>
<organism evidence="2 3">
    <name type="scientific">Bifidobacterium oedipodis</name>
    <dbReference type="NCBI Taxonomy" id="2675322"/>
    <lineage>
        <taxon>Bacteria</taxon>
        <taxon>Bacillati</taxon>
        <taxon>Actinomycetota</taxon>
        <taxon>Actinomycetes</taxon>
        <taxon>Bifidobacteriales</taxon>
        <taxon>Bifidobacteriaceae</taxon>
        <taxon>Bifidobacterium</taxon>
    </lineage>
</organism>
<evidence type="ECO:0000313" key="3">
    <source>
        <dbReference type="Proteomes" id="UP000532194"/>
    </source>
</evidence>
<proteinExistence type="predicted"/>
<dbReference type="EMBL" id="JAAIII010000007">
    <property type="protein sequence ID" value="NMM95001.1"/>
    <property type="molecule type" value="Genomic_DNA"/>
</dbReference>
<reference evidence="2 3" key="1">
    <citation type="submission" date="2020-02" db="EMBL/GenBank/DDBJ databases">
        <title>Characterization of phylogenetic diversity of novel bifidobacterial species isolated in Czech ZOOs.</title>
        <authorList>
            <person name="Lugli G.A."/>
            <person name="Vera N.B."/>
            <person name="Ventura M."/>
        </authorList>
    </citation>
    <scope>NUCLEOTIDE SEQUENCE [LARGE SCALE GENOMIC DNA]</scope>
    <source>
        <strain evidence="2 3">DSM 109957</strain>
    </source>
</reference>
<comment type="caution">
    <text evidence="2">The sequence shown here is derived from an EMBL/GenBank/DDBJ whole genome shotgun (WGS) entry which is preliminary data.</text>
</comment>
<name>A0A7Y0ERB1_9BIFI</name>
<accession>A0A7Y0ERB1</accession>
<gene>
    <name evidence="2" type="ORF">G1C95_2189</name>
</gene>
<evidence type="ECO:0000313" key="2">
    <source>
        <dbReference type="EMBL" id="NMM95001.1"/>
    </source>
</evidence>
<evidence type="ECO:0000256" key="1">
    <source>
        <dbReference type="SAM" id="MobiDB-lite"/>
    </source>
</evidence>